<evidence type="ECO:0000256" key="5">
    <source>
        <dbReference type="ARBA" id="ARBA00023136"/>
    </source>
</evidence>
<dbReference type="GO" id="GO:0016020">
    <property type="term" value="C:membrane"/>
    <property type="evidence" value="ECO:0007669"/>
    <property type="project" value="UniProtKB-SubCell"/>
</dbReference>
<accession>A0A8J5I8A2</accession>
<dbReference type="Proteomes" id="UP000734854">
    <property type="component" value="Unassembled WGS sequence"/>
</dbReference>
<evidence type="ECO:0000256" key="4">
    <source>
        <dbReference type="ARBA" id="ARBA00022989"/>
    </source>
</evidence>
<keyword evidence="4 6" id="KW-1133">Transmembrane helix</keyword>
<organism evidence="7 8">
    <name type="scientific">Zingiber officinale</name>
    <name type="common">Ginger</name>
    <name type="synonym">Amomum zingiber</name>
    <dbReference type="NCBI Taxonomy" id="94328"/>
    <lineage>
        <taxon>Eukaryota</taxon>
        <taxon>Viridiplantae</taxon>
        <taxon>Streptophyta</taxon>
        <taxon>Embryophyta</taxon>
        <taxon>Tracheophyta</taxon>
        <taxon>Spermatophyta</taxon>
        <taxon>Magnoliopsida</taxon>
        <taxon>Liliopsida</taxon>
        <taxon>Zingiberales</taxon>
        <taxon>Zingiberaceae</taxon>
        <taxon>Zingiber</taxon>
    </lineage>
</organism>
<evidence type="ECO:0000256" key="1">
    <source>
        <dbReference type="ARBA" id="ARBA00004141"/>
    </source>
</evidence>
<evidence type="ECO:0000256" key="2">
    <source>
        <dbReference type="ARBA" id="ARBA00006840"/>
    </source>
</evidence>
<feature type="transmembrane region" description="Helical" evidence="6">
    <location>
        <begin position="83"/>
        <end position="104"/>
    </location>
</feature>
<protein>
    <recommendedName>
        <fullName evidence="9">Tetraspanin-3</fullName>
    </recommendedName>
</protein>
<comment type="subcellular location">
    <subcellularLocation>
        <location evidence="1">Membrane</location>
        <topology evidence="1">Multi-pass membrane protein</topology>
    </subcellularLocation>
</comment>
<comment type="similarity">
    <text evidence="2">Belongs to the tetraspanin (TM4SF) family.</text>
</comment>
<dbReference type="PANTHER" id="PTHR32191">
    <property type="entry name" value="TETRASPANIN-8-RELATED"/>
    <property type="match status" value="1"/>
</dbReference>
<evidence type="ECO:0000256" key="3">
    <source>
        <dbReference type="ARBA" id="ARBA00022692"/>
    </source>
</evidence>
<evidence type="ECO:0000313" key="7">
    <source>
        <dbReference type="EMBL" id="KAG6530362.1"/>
    </source>
</evidence>
<evidence type="ECO:0000256" key="6">
    <source>
        <dbReference type="SAM" id="Phobius"/>
    </source>
</evidence>
<keyword evidence="5 6" id="KW-0472">Membrane</keyword>
<feature type="transmembrane region" description="Helical" evidence="6">
    <location>
        <begin position="116"/>
        <end position="138"/>
    </location>
</feature>
<comment type="caution">
    <text evidence="7">The sequence shown here is derived from an EMBL/GenBank/DDBJ whole genome shotgun (WGS) entry which is preliminary data.</text>
</comment>
<dbReference type="AlphaFoldDB" id="A0A8J5I8A2"/>
<name>A0A8J5I8A2_ZINOF</name>
<dbReference type="OrthoDB" id="1881997at2759"/>
<dbReference type="Pfam" id="PF00335">
    <property type="entry name" value="Tetraspanin"/>
    <property type="match status" value="1"/>
</dbReference>
<feature type="transmembrane region" description="Helical" evidence="6">
    <location>
        <begin position="49"/>
        <end position="71"/>
    </location>
</feature>
<evidence type="ECO:0000313" key="8">
    <source>
        <dbReference type="Proteomes" id="UP000734854"/>
    </source>
</evidence>
<keyword evidence="8" id="KW-1185">Reference proteome</keyword>
<dbReference type="EMBL" id="JACMSC010000003">
    <property type="protein sequence ID" value="KAG6530362.1"/>
    <property type="molecule type" value="Genomic_DNA"/>
</dbReference>
<sequence>MAEGQKVVGVKTPPCFFPIKPGEAERLLVSVALQIQLAETKMIRGSTSLLGASNFVAFLVSIPILAGGIWLGARANNTDCLRFLQWPIIIIAVTVMVISLMGFAGACYRLSWLLQAYLFAMFFVVAALLGFIIFAFAVTDRGRGQAVVGRGYLEYQLSDYSGWLRDRVDDPRYWEKISSCLREGRACSGMARYDRDPTTGVSVPESADMFYQRQLTSIESGCCKPPTSCGYNYVNETFWTQAGVAVDDSDCVRWTNDQQQLCYQCDSCKAGVLASLRHSWRKVSVINIVMLILLIVVYVIGCAAYRNAQKVNNNEAFGVNRMTKSRPSRFQF</sequence>
<reference evidence="7 8" key="1">
    <citation type="submission" date="2020-08" db="EMBL/GenBank/DDBJ databases">
        <title>Plant Genome Project.</title>
        <authorList>
            <person name="Zhang R.-G."/>
        </authorList>
    </citation>
    <scope>NUCLEOTIDE SEQUENCE [LARGE SCALE GENOMIC DNA]</scope>
    <source>
        <tissue evidence="7">Rhizome</tissue>
    </source>
</reference>
<dbReference type="InterPro" id="IPR044991">
    <property type="entry name" value="TET_plant"/>
</dbReference>
<feature type="transmembrane region" description="Helical" evidence="6">
    <location>
        <begin position="285"/>
        <end position="306"/>
    </location>
</feature>
<dbReference type="InterPro" id="IPR018499">
    <property type="entry name" value="Tetraspanin/Peripherin"/>
</dbReference>
<gene>
    <name evidence="7" type="ORF">ZIOFF_012590</name>
</gene>
<keyword evidence="3 6" id="KW-0812">Transmembrane</keyword>
<evidence type="ECO:0008006" key="9">
    <source>
        <dbReference type="Google" id="ProtNLM"/>
    </source>
</evidence>
<proteinExistence type="inferred from homology"/>
<dbReference type="GO" id="GO:0009734">
    <property type="term" value="P:auxin-activated signaling pathway"/>
    <property type="evidence" value="ECO:0007669"/>
    <property type="project" value="InterPro"/>
</dbReference>